<feature type="compositionally biased region" description="Polar residues" evidence="12">
    <location>
        <begin position="356"/>
        <end position="374"/>
    </location>
</feature>
<comment type="caution">
    <text evidence="13">The sequence shown here is derived from an EMBL/GenBank/DDBJ whole genome shotgun (WGS) entry which is preliminary data.</text>
</comment>
<feature type="coiled-coil region" evidence="11">
    <location>
        <begin position="85"/>
        <end position="119"/>
    </location>
</feature>
<keyword evidence="6 10" id="KW-0406">Ion transport</keyword>
<dbReference type="EMBL" id="JBHSQH010000001">
    <property type="protein sequence ID" value="MFC5971512.1"/>
    <property type="molecule type" value="Genomic_DNA"/>
</dbReference>
<keyword evidence="14" id="KW-1185">Reference proteome</keyword>
<feature type="transmembrane region" description="Helical" evidence="10">
    <location>
        <begin position="703"/>
        <end position="728"/>
    </location>
</feature>
<evidence type="ECO:0000256" key="9">
    <source>
        <dbReference type="ARBA" id="ARBA00068671"/>
    </source>
</evidence>
<evidence type="ECO:0000256" key="10">
    <source>
        <dbReference type="RuleBase" id="RU361189"/>
    </source>
</evidence>
<evidence type="ECO:0000256" key="11">
    <source>
        <dbReference type="SAM" id="Coils"/>
    </source>
</evidence>
<feature type="transmembrane region" description="Helical" evidence="10">
    <location>
        <begin position="522"/>
        <end position="544"/>
    </location>
</feature>
<comment type="similarity">
    <text evidence="2 10">Belongs to the V-ATPase 116 kDa subunit family.</text>
</comment>
<dbReference type="GO" id="GO:0016020">
    <property type="term" value="C:membrane"/>
    <property type="evidence" value="ECO:0007669"/>
    <property type="project" value="UniProtKB-SubCell"/>
</dbReference>
<dbReference type="Proteomes" id="UP001596099">
    <property type="component" value="Unassembled WGS sequence"/>
</dbReference>
<dbReference type="Gene3D" id="3.30.70.2750">
    <property type="match status" value="1"/>
</dbReference>
<evidence type="ECO:0000256" key="7">
    <source>
        <dbReference type="ARBA" id="ARBA00023136"/>
    </source>
</evidence>
<gene>
    <name evidence="13" type="ORF">ACFPYI_09235</name>
</gene>
<feature type="region of interest" description="Disordered" evidence="12">
    <location>
        <begin position="312"/>
        <end position="375"/>
    </location>
</feature>
<dbReference type="Gene3D" id="1.20.1460.20">
    <property type="match status" value="1"/>
</dbReference>
<accession>A0ABD5RLK0</accession>
<dbReference type="PANTHER" id="PTHR11629:SF63">
    <property type="entry name" value="V-TYPE PROTON ATPASE SUBUNIT A"/>
    <property type="match status" value="1"/>
</dbReference>
<dbReference type="InterPro" id="IPR002490">
    <property type="entry name" value="V-ATPase_116kDa_su"/>
</dbReference>
<keyword evidence="11" id="KW-0175">Coiled coil</keyword>
<keyword evidence="5 10" id="KW-1133">Transmembrane helix</keyword>
<evidence type="ECO:0000313" key="14">
    <source>
        <dbReference type="Proteomes" id="UP001596099"/>
    </source>
</evidence>
<keyword evidence="7 10" id="KW-0472">Membrane</keyword>
<dbReference type="PANTHER" id="PTHR11629">
    <property type="entry name" value="VACUOLAR PROTON ATPASES"/>
    <property type="match status" value="1"/>
</dbReference>
<dbReference type="GO" id="GO:0006811">
    <property type="term" value="P:monoatomic ion transport"/>
    <property type="evidence" value="ECO:0007669"/>
    <property type="project" value="UniProtKB-KW"/>
</dbReference>
<feature type="transmembrane region" description="Helical" evidence="10">
    <location>
        <begin position="488"/>
        <end position="510"/>
    </location>
</feature>
<dbReference type="AlphaFoldDB" id="A0ABD5RLK0"/>
<evidence type="ECO:0000256" key="1">
    <source>
        <dbReference type="ARBA" id="ARBA00004141"/>
    </source>
</evidence>
<evidence type="ECO:0000256" key="4">
    <source>
        <dbReference type="ARBA" id="ARBA00022692"/>
    </source>
</evidence>
<protein>
    <recommendedName>
        <fullName evidence="9 10">A-type ATP synthase subunit I</fullName>
    </recommendedName>
</protein>
<name>A0ABD5RLK0_9EURY</name>
<sequence>MLRPERMSLVSVTGSKQVMDEAIEAVHDLRLLHVTDYEGSWDGFDPGDPMAGADDASEKLVTVRSLQSILGVEDEDAGPARIVTEDALDTELEEIRTEVNELDDRRDELRDELRAVEDRIATMEPFARLGIDLDLLRGYDSLSVAVGEGDEERVRRELIDADVDGYEIYSEDDVLAVFARTDDLADVLVNAEFTTYEIPDAEGSPDDYLDDLEDERERLQSKLHTVEDELEEQRLDVGGFLLAAEETLAIEVEQREAPLSFATTENAFVAEGWIPTDRFVDLAEGLHEEVGDHIEVDELERAQYDGEGQVVSREEVGGGAPGTPEPTAADGGEVRADGGHASASDGDQRAVRSDGGTATKSMSTSGPPVIQNNPGGVRPFESLVEVINRPKYSELDPTVVIFLTFPLFFGFMIGDLGYGLLYFGLGYYITRNFESDVIRSLGAIGMWAGGFTAIFGVLYGEFFGLHQLGYLLYPSGSPPIHKGLQPHYIYYAQAWLLLSVVVGVLHLALGRLFDFYENLTHGFGEAFVESFSWIILTVGLWAWVFSKTALAAKPPFMFSVFAREGMTNPATGETISEGVAIPLGFNGFPAIDLFTIPGIGIVVDLMLVVTLVGLALVVYAEGGIGLIESITQAFGHVVSYTRLAAVLLAKAGMALAVNLLVFGAYSHDGEFHLIFFSEAAEVAEAQEAGEVIFSGLFNGEGAVMLLLGFIFGVIILVLGHALVLVLGITSAGLQAVRLEYVEFFGKFYEGGGETYAPFGYDRRYTTED</sequence>
<evidence type="ECO:0000256" key="3">
    <source>
        <dbReference type="ARBA" id="ARBA00022448"/>
    </source>
</evidence>
<organism evidence="13 14">
    <name type="scientific">Halomarina salina</name>
    <dbReference type="NCBI Taxonomy" id="1872699"/>
    <lineage>
        <taxon>Archaea</taxon>
        <taxon>Methanobacteriati</taxon>
        <taxon>Methanobacteriota</taxon>
        <taxon>Stenosarchaea group</taxon>
        <taxon>Halobacteria</taxon>
        <taxon>Halobacteriales</taxon>
        <taxon>Natronomonadaceae</taxon>
        <taxon>Halomarina</taxon>
    </lineage>
</organism>
<dbReference type="Pfam" id="PF01496">
    <property type="entry name" value="V_ATPase_I"/>
    <property type="match status" value="2"/>
</dbReference>
<feature type="transmembrane region" description="Helical" evidence="10">
    <location>
        <begin position="594"/>
        <end position="619"/>
    </location>
</feature>
<reference evidence="13 14" key="1">
    <citation type="journal article" date="2019" name="Int. J. Syst. Evol. Microbiol.">
        <title>The Global Catalogue of Microorganisms (GCM) 10K type strain sequencing project: providing services to taxonomists for standard genome sequencing and annotation.</title>
        <authorList>
            <consortium name="The Broad Institute Genomics Platform"/>
            <consortium name="The Broad Institute Genome Sequencing Center for Infectious Disease"/>
            <person name="Wu L."/>
            <person name="Ma J."/>
        </authorList>
    </citation>
    <scope>NUCLEOTIDE SEQUENCE [LARGE SCALE GENOMIC DNA]</scope>
    <source>
        <strain evidence="13 14">CGMCC 1.12543</strain>
    </source>
</reference>
<keyword evidence="4 10" id="KW-0812">Transmembrane</keyword>
<feature type="transmembrane region" description="Helical" evidence="10">
    <location>
        <begin position="441"/>
        <end position="468"/>
    </location>
</feature>
<evidence type="ECO:0000256" key="8">
    <source>
        <dbReference type="ARBA" id="ARBA00059506"/>
    </source>
</evidence>
<dbReference type="RefSeq" id="WP_247414406.1">
    <property type="nucleotide sequence ID" value="NZ_JALLGW010000001.1"/>
</dbReference>
<feature type="transmembrane region" description="Helical" evidence="10">
    <location>
        <begin position="640"/>
        <end position="665"/>
    </location>
</feature>
<evidence type="ECO:0000256" key="12">
    <source>
        <dbReference type="SAM" id="MobiDB-lite"/>
    </source>
</evidence>
<evidence type="ECO:0000256" key="6">
    <source>
        <dbReference type="ARBA" id="ARBA00023065"/>
    </source>
</evidence>
<evidence type="ECO:0000256" key="2">
    <source>
        <dbReference type="ARBA" id="ARBA00009904"/>
    </source>
</evidence>
<comment type="subcellular location">
    <subcellularLocation>
        <location evidence="1">Membrane</location>
        <topology evidence="1">Multi-pass membrane protein</topology>
    </subcellularLocation>
</comment>
<evidence type="ECO:0000313" key="13">
    <source>
        <dbReference type="EMBL" id="MFC5971512.1"/>
    </source>
</evidence>
<keyword evidence="3 10" id="KW-0813">Transport</keyword>
<proteinExistence type="inferred from homology"/>
<feature type="transmembrane region" description="Helical" evidence="10">
    <location>
        <begin position="399"/>
        <end position="429"/>
    </location>
</feature>
<evidence type="ECO:0000256" key="5">
    <source>
        <dbReference type="ARBA" id="ARBA00022989"/>
    </source>
</evidence>
<feature type="coiled-coil region" evidence="11">
    <location>
        <begin position="209"/>
        <end position="236"/>
    </location>
</feature>
<dbReference type="Gene3D" id="3.30.70.2170">
    <property type="match status" value="1"/>
</dbReference>
<comment type="function">
    <text evidence="8">Component of the A-type ATP synthase that produces ATP from ADP in the presence of a proton gradient across the membrane.</text>
</comment>